<evidence type="ECO:0000256" key="8">
    <source>
        <dbReference type="ARBA" id="ARBA00022833"/>
    </source>
</evidence>
<evidence type="ECO:0000313" key="16">
    <source>
        <dbReference type="Proteomes" id="UP001497482"/>
    </source>
</evidence>
<feature type="domain" description="C2H2-type" evidence="14">
    <location>
        <begin position="1150"/>
        <end position="1172"/>
    </location>
</feature>
<dbReference type="GO" id="GO:0045596">
    <property type="term" value="P:negative regulation of cell differentiation"/>
    <property type="evidence" value="ECO:0007669"/>
    <property type="project" value="UniProtKB-ARBA"/>
</dbReference>
<feature type="region of interest" description="Disordered" evidence="13">
    <location>
        <begin position="475"/>
        <end position="525"/>
    </location>
</feature>
<dbReference type="FunFam" id="3.30.160.60:FF:000952">
    <property type="entry name" value="RE1-silencing transcription factor B"/>
    <property type="match status" value="1"/>
</dbReference>
<feature type="region of interest" description="Disordered" evidence="13">
    <location>
        <begin position="1023"/>
        <end position="1134"/>
    </location>
</feature>
<dbReference type="GO" id="GO:0008270">
    <property type="term" value="F:zinc ion binding"/>
    <property type="evidence" value="ECO:0007669"/>
    <property type="project" value="UniProtKB-KW"/>
</dbReference>
<evidence type="ECO:0000256" key="7">
    <source>
        <dbReference type="ARBA" id="ARBA00022771"/>
    </source>
</evidence>
<evidence type="ECO:0000256" key="11">
    <source>
        <dbReference type="ARBA" id="ARBA00023242"/>
    </source>
</evidence>
<comment type="subcellular location">
    <subcellularLocation>
        <location evidence="2">Cytoplasm</location>
    </subcellularLocation>
    <subcellularLocation>
        <location evidence="1">Nucleus</location>
    </subcellularLocation>
</comment>
<feature type="compositionally biased region" description="Basic and acidic residues" evidence="13">
    <location>
        <begin position="674"/>
        <end position="688"/>
    </location>
</feature>
<evidence type="ECO:0000256" key="1">
    <source>
        <dbReference type="ARBA" id="ARBA00004123"/>
    </source>
</evidence>
<evidence type="ECO:0000256" key="4">
    <source>
        <dbReference type="ARBA" id="ARBA00022491"/>
    </source>
</evidence>
<evidence type="ECO:0000256" key="10">
    <source>
        <dbReference type="ARBA" id="ARBA00023163"/>
    </source>
</evidence>
<dbReference type="PANTHER" id="PTHR24403">
    <property type="entry name" value="ZINC FINGER PROTEIN"/>
    <property type="match status" value="1"/>
</dbReference>
<dbReference type="PROSITE" id="PS50157">
    <property type="entry name" value="ZINC_FINGER_C2H2_2"/>
    <property type="match status" value="6"/>
</dbReference>
<dbReference type="SMART" id="SM00355">
    <property type="entry name" value="ZnF_C2H2"/>
    <property type="match status" value="9"/>
</dbReference>
<feature type="compositionally biased region" description="Acidic residues" evidence="13">
    <location>
        <begin position="487"/>
        <end position="506"/>
    </location>
</feature>
<keyword evidence="7 12" id="KW-0863">Zinc-finger</keyword>
<evidence type="ECO:0000256" key="5">
    <source>
        <dbReference type="ARBA" id="ARBA00022723"/>
    </source>
</evidence>
<sequence>MERLILTHLQSVFSPDLDPLQFAYRPNIGVEDAIIYLLQRTLSHLEPAGALRANSISWSMSLGLFSSPAPQLVMLANVAAVTAEVGGASGCVILPEGGGVCSEGGGDKEMMELKTVGGDFSDDEDDNIIRYSYDDQSQREVCIVEYPESPGFTLTTVEEEEEEDTDTLKVAPPTHKLTPPTTPESPQSPEKKAKKKPFHCKPCNFQAKTESQFVEHLQTHAVSKMILVNKVEGRSHRGKEAEPVRKEAGDANQNAEGGEIKGLIRCERCGYNTNRYDHYISHLKHHSKDQDHRVFKCTLCPYTTVSQYHWRKHLRNHFPSKLHTCSQCSYFSDRKSNYIQHIRTHSGVRPFQCPYCDYSSSQKTHLTRHMRTHSGERPFKCESCNYLAANQHEVTRHTRQVHNGPKPLACPYCEYKTADRSNFKKHVELHLNPRQFNCPLCKYAASKKCNLQYHLKSRHAGCNVELDVSKVKLRAKKPDHEDKDDGSPDEESLEDLEEDLDEDFEDKEPGSPINLSIKNKKSQDEAKKLVVNGKDTVKKLKQKKIEDFVKAVERMTPKKRCKKTEKVHEKYEAKEEARAKTDIGKGVGKVDKGVPSKEAKKAKSSKRKVTEVLDLSLKEERPVKMRKVKETDEKIRKKKGKLNLKEKSLPNIWNREPSQEVQNEVGEATTINGKDAENHEGEQEKVPEVDTNNPKVGPEDLSEVPLSIVEGKVTKQSEQSKIAHQSSPEKEKPEKKEIVTKSASKLEKSPKKSLKRKGILVEKVANKLARSKKSEKTLDNDSAILAKVFPHGDTANNAEMLPNDDEASKVKVMPNVCKYNGTEVDKPSQVSMVAAKAKTPSKIKKDCLAKIQAEVAGDGKHAAKKVAKTDEAKKDKKLAKTDEAKNAKKLAKTEEAKKAKKLAKTVEAKKAKKAKKVAKPDKTKKSKKLAKTDKANKAKSVAKSELGIHSKTVTCEGNHANIGPFDDEAIASEIIPKGDSQNKTEMVANADKANVAKISPVSSKTSQEIMLPNEDDACLAKTVSNGDKTNSANIETIEHSVNHNRAVANSEKANRADGKPCESSPTKESPAPPADVFVKPSGRPPLFLQRQTSSTARPGDCEEDEGIHEGASDVSDSASECSDDSGLKMLSPTDEVPTPISMVSKELKAHLCIFCDRAFALKSDYQRHLNRHLVNVYYSDHKYE</sequence>
<keyword evidence="3" id="KW-0963">Cytoplasm</keyword>
<feature type="compositionally biased region" description="Basic and acidic residues" evidence="13">
    <location>
        <begin position="584"/>
        <end position="601"/>
    </location>
</feature>
<dbReference type="SUPFAM" id="SSF57667">
    <property type="entry name" value="beta-beta-alpha zinc fingers"/>
    <property type="match status" value="3"/>
</dbReference>
<dbReference type="AlphaFoldDB" id="A0AAV2KCG5"/>
<dbReference type="Gene3D" id="3.30.160.60">
    <property type="entry name" value="Classic Zinc Finger"/>
    <property type="match status" value="5"/>
</dbReference>
<evidence type="ECO:0000313" key="15">
    <source>
        <dbReference type="EMBL" id="CAL1586806.1"/>
    </source>
</evidence>
<protein>
    <recommendedName>
        <fullName evidence="14">C2H2-type domain-containing protein</fullName>
    </recommendedName>
</protein>
<dbReference type="InterPro" id="IPR036236">
    <property type="entry name" value="Znf_C2H2_sf"/>
</dbReference>
<dbReference type="FunFam" id="3.30.160.60:FF:002804">
    <property type="entry name" value="RE1-silencing transcription factor"/>
    <property type="match status" value="1"/>
</dbReference>
<evidence type="ECO:0000256" key="2">
    <source>
        <dbReference type="ARBA" id="ARBA00004496"/>
    </source>
</evidence>
<evidence type="ECO:0000256" key="13">
    <source>
        <dbReference type="SAM" id="MobiDB-lite"/>
    </source>
</evidence>
<feature type="domain" description="C2H2-type" evidence="14">
    <location>
        <begin position="323"/>
        <end position="350"/>
    </location>
</feature>
<dbReference type="EMBL" id="OZ035839">
    <property type="protein sequence ID" value="CAL1586806.1"/>
    <property type="molecule type" value="Genomic_DNA"/>
</dbReference>
<evidence type="ECO:0000256" key="9">
    <source>
        <dbReference type="ARBA" id="ARBA00023015"/>
    </source>
</evidence>
<feature type="region of interest" description="Disordered" evidence="13">
    <location>
        <begin position="156"/>
        <end position="197"/>
    </location>
</feature>
<evidence type="ECO:0000256" key="6">
    <source>
        <dbReference type="ARBA" id="ARBA00022737"/>
    </source>
</evidence>
<keyword evidence="11" id="KW-0539">Nucleus</keyword>
<evidence type="ECO:0000256" key="3">
    <source>
        <dbReference type="ARBA" id="ARBA00022490"/>
    </source>
</evidence>
<keyword evidence="9" id="KW-0805">Transcription regulation</keyword>
<keyword evidence="10" id="KW-0804">Transcription</keyword>
<feature type="region of interest" description="Disordered" evidence="13">
    <location>
        <begin position="858"/>
        <end position="944"/>
    </location>
</feature>
<dbReference type="InterPro" id="IPR050688">
    <property type="entry name" value="Zinc_finger/UBP_domain"/>
</dbReference>
<feature type="compositionally biased region" description="Polar residues" evidence="13">
    <location>
        <begin position="1023"/>
        <end position="1034"/>
    </location>
</feature>
<proteinExistence type="predicted"/>
<feature type="compositionally biased region" description="Basic and acidic residues" evidence="13">
    <location>
        <begin position="476"/>
        <end position="486"/>
    </location>
</feature>
<feature type="domain" description="C2H2-type" evidence="14">
    <location>
        <begin position="436"/>
        <end position="464"/>
    </location>
</feature>
<keyword evidence="5" id="KW-0479">Metal-binding</keyword>
<organism evidence="15 16">
    <name type="scientific">Knipowitschia caucasica</name>
    <name type="common">Caucasian dwarf goby</name>
    <name type="synonym">Pomatoschistus caucasicus</name>
    <dbReference type="NCBI Taxonomy" id="637954"/>
    <lineage>
        <taxon>Eukaryota</taxon>
        <taxon>Metazoa</taxon>
        <taxon>Chordata</taxon>
        <taxon>Craniata</taxon>
        <taxon>Vertebrata</taxon>
        <taxon>Euteleostomi</taxon>
        <taxon>Actinopterygii</taxon>
        <taxon>Neopterygii</taxon>
        <taxon>Teleostei</taxon>
        <taxon>Neoteleostei</taxon>
        <taxon>Acanthomorphata</taxon>
        <taxon>Gobiaria</taxon>
        <taxon>Gobiiformes</taxon>
        <taxon>Gobioidei</taxon>
        <taxon>Gobiidae</taxon>
        <taxon>Gobiinae</taxon>
        <taxon>Knipowitschia</taxon>
    </lineage>
</organism>
<dbReference type="InterPro" id="IPR013087">
    <property type="entry name" value="Znf_C2H2_type"/>
</dbReference>
<keyword evidence="16" id="KW-1185">Reference proteome</keyword>
<dbReference type="Pfam" id="PF24540">
    <property type="entry name" value="zf-C2H2_REST"/>
    <property type="match status" value="1"/>
</dbReference>
<feature type="compositionally biased region" description="Basic and acidic residues" evidence="13">
    <location>
        <begin position="233"/>
        <end position="249"/>
    </location>
</feature>
<dbReference type="GO" id="GO:0045664">
    <property type="term" value="P:regulation of neuron differentiation"/>
    <property type="evidence" value="ECO:0007669"/>
    <property type="project" value="UniProtKB-ARBA"/>
</dbReference>
<dbReference type="GO" id="GO:0005634">
    <property type="term" value="C:nucleus"/>
    <property type="evidence" value="ECO:0007669"/>
    <property type="project" value="UniProtKB-SubCell"/>
</dbReference>
<keyword evidence="4" id="KW-0678">Repressor</keyword>
<feature type="compositionally biased region" description="Basic and acidic residues" evidence="13">
    <location>
        <begin position="858"/>
        <end position="897"/>
    </location>
</feature>
<feature type="domain" description="C2H2-type" evidence="14">
    <location>
        <begin position="351"/>
        <end position="378"/>
    </location>
</feature>
<dbReference type="FunFam" id="3.30.160.60:FF:000662">
    <property type="entry name" value="RE1-silencing transcription factor A"/>
    <property type="match status" value="1"/>
</dbReference>
<evidence type="ECO:0000256" key="12">
    <source>
        <dbReference type="PROSITE-ProRule" id="PRU00042"/>
    </source>
</evidence>
<feature type="compositionally biased region" description="Polar residues" evidence="13">
    <location>
        <begin position="714"/>
        <end position="726"/>
    </location>
</feature>
<dbReference type="Proteomes" id="UP001497482">
    <property type="component" value="Chromosome 17"/>
</dbReference>
<reference evidence="15 16" key="1">
    <citation type="submission" date="2024-04" db="EMBL/GenBank/DDBJ databases">
        <authorList>
            <person name="Waldvogel A.-M."/>
            <person name="Schoenle A."/>
        </authorList>
    </citation>
    <scope>NUCLEOTIDE SEQUENCE [LARGE SCALE GENOMIC DNA]</scope>
</reference>
<dbReference type="PROSITE" id="PS00028">
    <property type="entry name" value="ZINC_FINGER_C2H2_1"/>
    <property type="match status" value="1"/>
</dbReference>
<name>A0AAV2KCG5_KNICA</name>
<dbReference type="GO" id="GO:0045944">
    <property type="term" value="P:positive regulation of transcription by RNA polymerase II"/>
    <property type="evidence" value="ECO:0007669"/>
    <property type="project" value="TreeGrafter"/>
</dbReference>
<dbReference type="GO" id="GO:0005737">
    <property type="term" value="C:cytoplasm"/>
    <property type="evidence" value="ECO:0007669"/>
    <property type="project" value="UniProtKB-SubCell"/>
</dbReference>
<feature type="compositionally biased region" description="Basic and acidic residues" evidence="13">
    <location>
        <begin position="727"/>
        <end position="750"/>
    </location>
</feature>
<feature type="region of interest" description="Disordered" evidence="13">
    <location>
        <begin position="584"/>
        <end position="755"/>
    </location>
</feature>
<keyword evidence="8" id="KW-0862">Zinc</keyword>
<keyword evidence="6" id="KW-0677">Repeat</keyword>
<feature type="compositionally biased region" description="Low complexity" evidence="13">
    <location>
        <begin position="172"/>
        <end position="188"/>
    </location>
</feature>
<dbReference type="FunFam" id="3.30.160.60:FF:000395">
    <property type="entry name" value="zinc finger protein 513"/>
    <property type="match status" value="1"/>
</dbReference>
<evidence type="ECO:0000259" key="14">
    <source>
        <dbReference type="PROSITE" id="PS50157"/>
    </source>
</evidence>
<gene>
    <name evidence="15" type="ORF">KC01_LOCUS16798</name>
</gene>
<accession>A0AAV2KCG5</accession>
<dbReference type="Pfam" id="PF13909">
    <property type="entry name" value="zf-H2C2_5"/>
    <property type="match status" value="1"/>
</dbReference>
<feature type="compositionally biased region" description="Basic and acidic residues" evidence="13">
    <location>
        <begin position="608"/>
        <end position="635"/>
    </location>
</feature>
<feature type="domain" description="C2H2-type" evidence="14">
    <location>
        <begin position="264"/>
        <end position="291"/>
    </location>
</feature>
<dbReference type="InterPro" id="IPR057281">
    <property type="entry name" value="Zfn-C2H2_REST"/>
</dbReference>
<feature type="region of interest" description="Disordered" evidence="13">
    <location>
        <begin position="233"/>
        <end position="253"/>
    </location>
</feature>
<feature type="domain" description="C2H2-type" evidence="14">
    <location>
        <begin position="379"/>
        <end position="407"/>
    </location>
</feature>
<dbReference type="PANTHER" id="PTHR24403:SF102">
    <property type="entry name" value="RE1-SILENCING TRANSCRIPTION FACTOR"/>
    <property type="match status" value="1"/>
</dbReference>
<dbReference type="FunFam" id="3.30.160.60:FF:000805">
    <property type="entry name" value="RE1-silencing transcription factor B"/>
    <property type="match status" value="1"/>
</dbReference>